<evidence type="ECO:0000313" key="2">
    <source>
        <dbReference type="Proteomes" id="UP000548726"/>
    </source>
</evidence>
<dbReference type="Proteomes" id="UP000548726">
    <property type="component" value="Unassembled WGS sequence"/>
</dbReference>
<gene>
    <name evidence="1" type="ORF">DmAi_27630</name>
</gene>
<evidence type="ECO:0000313" key="1">
    <source>
        <dbReference type="EMBL" id="GFE94704.1"/>
    </source>
</evidence>
<keyword evidence="2" id="KW-1185">Reference proteome</keyword>
<protein>
    <submittedName>
        <fullName evidence="1">Uncharacterized protein</fullName>
    </submittedName>
</protein>
<dbReference type="AlphaFoldDB" id="A0A6V8IBU7"/>
<accession>A0A6V8IBU7</accession>
<reference evidence="1 2" key="1">
    <citation type="journal article" date="2020" name="Cell Rep.">
        <title>Local necrotic cells trigger systemic immune activation via gut microbiome dysbiosis in Drosophila.</title>
        <authorList>
            <person name="Kosakamoto H."/>
            <person name="Yamauchi T."/>
            <person name="Akuzawa-Tokita Y."/>
            <person name="Nishimura K."/>
            <person name="Soga T."/>
            <person name="Murakami T."/>
            <person name="Mori H."/>
            <person name="Yamamoto K."/>
            <person name="Miyazaki R."/>
            <person name="Koto A."/>
            <person name="Miura M."/>
            <person name="Obata F."/>
        </authorList>
    </citation>
    <scope>NUCLEOTIDE SEQUENCE [LARGE SCALE GENOMIC DNA]</scope>
    <source>
        <strain evidence="1 2">Ai</strain>
    </source>
</reference>
<comment type="caution">
    <text evidence="1">The sequence shown here is derived from an EMBL/GenBank/DDBJ whole genome shotgun (WGS) entry which is preliminary data.</text>
</comment>
<dbReference type="EMBL" id="BLJP01000017">
    <property type="protein sequence ID" value="GFE94704.1"/>
    <property type="molecule type" value="Genomic_DNA"/>
</dbReference>
<organism evidence="1 2">
    <name type="scientific">Acetobacter persici</name>
    <dbReference type="NCBI Taxonomy" id="1076596"/>
    <lineage>
        <taxon>Bacteria</taxon>
        <taxon>Pseudomonadati</taxon>
        <taxon>Pseudomonadota</taxon>
        <taxon>Alphaproteobacteria</taxon>
        <taxon>Acetobacterales</taxon>
        <taxon>Acetobacteraceae</taxon>
        <taxon>Acetobacter</taxon>
    </lineage>
</organism>
<name>A0A6V8IBU7_9PROT</name>
<proteinExistence type="predicted"/>
<sequence length="183" mass="20618">MDDMNNIFRRAGAQAWSVRFHIPRDRRSDVGKAYGTKGGHKADVVRTLSTTDRREAMGRRPKALEKIRSEIDAKLQAIGLAPLDGGWEPDWAFTWDDEEKAVAEGLEARRELVMASDREDEAEEFPVVDSDGRISTTTMCTSPRDRKETQLRDLIAEQLGDLRDAGKPVGPHYDRFVAVDFGE</sequence>